<dbReference type="SMART" id="SM00256">
    <property type="entry name" value="FBOX"/>
    <property type="match status" value="1"/>
</dbReference>
<dbReference type="Proteomes" id="UP000772434">
    <property type="component" value="Unassembled WGS sequence"/>
</dbReference>
<dbReference type="Gene3D" id="1.20.1280.50">
    <property type="match status" value="1"/>
</dbReference>
<organism evidence="3 4">
    <name type="scientific">Rhodocollybia butyracea</name>
    <dbReference type="NCBI Taxonomy" id="206335"/>
    <lineage>
        <taxon>Eukaryota</taxon>
        <taxon>Fungi</taxon>
        <taxon>Dikarya</taxon>
        <taxon>Basidiomycota</taxon>
        <taxon>Agaricomycotina</taxon>
        <taxon>Agaricomycetes</taxon>
        <taxon>Agaricomycetidae</taxon>
        <taxon>Agaricales</taxon>
        <taxon>Marasmiineae</taxon>
        <taxon>Omphalotaceae</taxon>
        <taxon>Rhodocollybia</taxon>
    </lineage>
</organism>
<sequence length="338" mass="39880">MEKKPPRKRARTEAGKNSTKTKAIGDDDEEIQLVEQREDQSLGVKKKQRVPAQFRNRLVKDMPLDVVFEIFSHLGPRDLLHLARTSKDLRAMLMSKNAELIWRAARKTIVGLPPLPNDLSEPEYASLMFDLYCHACKVPKGRCENIFWEFRMRLCKKCEAKLPEYNEEYLSKQPPEFRYPQILPSVLVDVSERGVYSGYKKRLGSNLWAKILRKEFHALQDDRERRKWLMRKENEAKAVRAHPKLCETWHAAQLRERSDQLNDIRSQRISDIMRRLTEIGWGEEVEILLSRGGCEWDDFEHHKSVRQSKKLTEYGWNGIKDELVEFLSECKKQRLMKE</sequence>
<dbReference type="InterPro" id="IPR036047">
    <property type="entry name" value="F-box-like_dom_sf"/>
</dbReference>
<dbReference type="Pfam" id="PF00646">
    <property type="entry name" value="F-box"/>
    <property type="match status" value="1"/>
</dbReference>
<dbReference type="PROSITE" id="PS50181">
    <property type="entry name" value="FBOX"/>
    <property type="match status" value="1"/>
</dbReference>
<evidence type="ECO:0000313" key="4">
    <source>
        <dbReference type="Proteomes" id="UP000772434"/>
    </source>
</evidence>
<keyword evidence="4" id="KW-1185">Reference proteome</keyword>
<feature type="domain" description="F-box" evidence="2">
    <location>
        <begin position="56"/>
        <end position="105"/>
    </location>
</feature>
<dbReference type="SUPFAM" id="SSF81383">
    <property type="entry name" value="F-box domain"/>
    <property type="match status" value="1"/>
</dbReference>
<dbReference type="OrthoDB" id="2322499at2759"/>
<evidence type="ECO:0000256" key="1">
    <source>
        <dbReference type="SAM" id="MobiDB-lite"/>
    </source>
</evidence>
<evidence type="ECO:0000259" key="2">
    <source>
        <dbReference type="PROSITE" id="PS50181"/>
    </source>
</evidence>
<accession>A0A9P5U8S1</accession>
<dbReference type="InterPro" id="IPR001810">
    <property type="entry name" value="F-box_dom"/>
</dbReference>
<name>A0A9P5U8S1_9AGAR</name>
<comment type="caution">
    <text evidence="3">The sequence shown here is derived from an EMBL/GenBank/DDBJ whole genome shotgun (WGS) entry which is preliminary data.</text>
</comment>
<protein>
    <recommendedName>
        <fullName evidence="2">F-box domain-containing protein</fullName>
    </recommendedName>
</protein>
<dbReference type="CDD" id="cd09917">
    <property type="entry name" value="F-box_SF"/>
    <property type="match status" value="1"/>
</dbReference>
<dbReference type="AlphaFoldDB" id="A0A9P5U8S1"/>
<feature type="compositionally biased region" description="Basic residues" evidence="1">
    <location>
        <begin position="1"/>
        <end position="10"/>
    </location>
</feature>
<dbReference type="EMBL" id="JADNRY010000042">
    <property type="protein sequence ID" value="KAF9070291.1"/>
    <property type="molecule type" value="Genomic_DNA"/>
</dbReference>
<proteinExistence type="predicted"/>
<reference evidence="3" key="1">
    <citation type="submission" date="2020-11" db="EMBL/GenBank/DDBJ databases">
        <authorList>
            <consortium name="DOE Joint Genome Institute"/>
            <person name="Ahrendt S."/>
            <person name="Riley R."/>
            <person name="Andreopoulos W."/>
            <person name="Labutti K."/>
            <person name="Pangilinan J."/>
            <person name="Ruiz-Duenas F.J."/>
            <person name="Barrasa J.M."/>
            <person name="Sanchez-Garcia M."/>
            <person name="Camarero S."/>
            <person name="Miyauchi S."/>
            <person name="Serrano A."/>
            <person name="Linde D."/>
            <person name="Babiker R."/>
            <person name="Drula E."/>
            <person name="Ayuso-Fernandez I."/>
            <person name="Pacheco R."/>
            <person name="Padilla G."/>
            <person name="Ferreira P."/>
            <person name="Barriuso J."/>
            <person name="Kellner H."/>
            <person name="Castanera R."/>
            <person name="Alfaro M."/>
            <person name="Ramirez L."/>
            <person name="Pisabarro A.G."/>
            <person name="Kuo A."/>
            <person name="Tritt A."/>
            <person name="Lipzen A."/>
            <person name="He G."/>
            <person name="Yan M."/>
            <person name="Ng V."/>
            <person name="Cullen D."/>
            <person name="Martin F."/>
            <person name="Rosso M.-N."/>
            <person name="Henrissat B."/>
            <person name="Hibbett D."/>
            <person name="Martinez A.T."/>
            <person name="Grigoriev I.V."/>
        </authorList>
    </citation>
    <scope>NUCLEOTIDE SEQUENCE</scope>
    <source>
        <strain evidence="3">AH 40177</strain>
    </source>
</reference>
<evidence type="ECO:0000313" key="3">
    <source>
        <dbReference type="EMBL" id="KAF9070291.1"/>
    </source>
</evidence>
<gene>
    <name evidence="3" type="ORF">BDP27DRAFT_1324136</name>
</gene>
<feature type="region of interest" description="Disordered" evidence="1">
    <location>
        <begin position="1"/>
        <end position="28"/>
    </location>
</feature>